<dbReference type="InterPro" id="IPR006059">
    <property type="entry name" value="SBP"/>
</dbReference>
<gene>
    <name evidence="5" type="ORF">J3R73_001705</name>
</gene>
<comment type="similarity">
    <text evidence="1">Belongs to the bacterial solute-binding protein 1 family.</text>
</comment>
<evidence type="ECO:0000313" key="5">
    <source>
        <dbReference type="EMBL" id="MDQ0391913.1"/>
    </source>
</evidence>
<reference evidence="5 6" key="1">
    <citation type="submission" date="2023-07" db="EMBL/GenBank/DDBJ databases">
        <title>Genomic Encyclopedia of Type Strains, Phase IV (KMG-IV): sequencing the most valuable type-strain genomes for metagenomic binning, comparative biology and taxonomic classification.</title>
        <authorList>
            <person name="Goeker M."/>
        </authorList>
    </citation>
    <scope>NUCLEOTIDE SEQUENCE [LARGE SCALE GENOMIC DNA]</scope>
    <source>
        <strain evidence="5 6">DSM 5896</strain>
    </source>
</reference>
<keyword evidence="5" id="KW-0762">Sugar transport</keyword>
<accession>A0ABU0FBB7</accession>
<name>A0ABU0FBB7_9HYPH</name>
<dbReference type="SUPFAM" id="SSF53850">
    <property type="entry name" value="Periplasmic binding protein-like II"/>
    <property type="match status" value="1"/>
</dbReference>
<evidence type="ECO:0000313" key="6">
    <source>
        <dbReference type="Proteomes" id="UP001237448"/>
    </source>
</evidence>
<evidence type="ECO:0000256" key="4">
    <source>
        <dbReference type="ARBA" id="ARBA00022764"/>
    </source>
</evidence>
<dbReference type="RefSeq" id="WP_307424990.1">
    <property type="nucleotide sequence ID" value="NZ_JAUSVK010000001.1"/>
</dbReference>
<sequence>MSDGQSGLVPGAEATAPLAKSLDILTDRRKFLLGTGLAAGALALGRPVRARAAGRTEITFASAKFFGKETMAQVVDAYNQAQSKVHVTYVELPPPSSSTEVHQALVQQLARRTGTPDVFTQDVVWIAEFAGAGWALALDQYFDASVRSQFFPGTVAACTYKDKLTALPWYVDSGMLYYRTDLLEGIGAKPPETWDDLVATAQAIQKSGKADFGYLWQGKQAEVLVCDLVEVIASNGGSILSADGRSGTLNDEKAVAAVQFLADTINKSKISPSDVLSWDEEPSRQPFTAGRAAFLRNWSYVYGIAQDPSASSVAGKVGVVPLPHFAGGKSAACLGGYQYGVNAATKNREAAIDFLTWMSSPATQLHFALQLGIAPTRPEVFEDAQLGKEQPFMKQLKSVFTGATPRPVTPKYAQVTLAIQSGVSKALVTGNIKAELDAANAKITSIVAA</sequence>
<keyword evidence="6" id="KW-1185">Reference proteome</keyword>
<proteinExistence type="inferred from homology"/>
<dbReference type="PANTHER" id="PTHR30061:SF50">
    <property type="entry name" value="MALTOSE_MALTODEXTRIN-BINDING PERIPLASMIC PROTEIN"/>
    <property type="match status" value="1"/>
</dbReference>
<comment type="caution">
    <text evidence="5">The sequence shown here is derived from an EMBL/GenBank/DDBJ whole genome shotgun (WGS) entry which is preliminary data.</text>
</comment>
<dbReference type="InterPro" id="IPR006311">
    <property type="entry name" value="TAT_signal"/>
</dbReference>
<dbReference type="Gene3D" id="3.40.190.10">
    <property type="entry name" value="Periplasmic binding protein-like II"/>
    <property type="match status" value="2"/>
</dbReference>
<keyword evidence="3" id="KW-0732">Signal</keyword>
<keyword evidence="4" id="KW-0574">Periplasm</keyword>
<dbReference type="Pfam" id="PF01547">
    <property type="entry name" value="SBP_bac_1"/>
    <property type="match status" value="1"/>
</dbReference>
<dbReference type="PROSITE" id="PS51318">
    <property type="entry name" value="TAT"/>
    <property type="match status" value="1"/>
</dbReference>
<dbReference type="Proteomes" id="UP001237448">
    <property type="component" value="Unassembled WGS sequence"/>
</dbReference>
<dbReference type="EMBL" id="JAUSVK010000001">
    <property type="protein sequence ID" value="MDQ0391913.1"/>
    <property type="molecule type" value="Genomic_DNA"/>
</dbReference>
<dbReference type="PANTHER" id="PTHR30061">
    <property type="entry name" value="MALTOSE-BINDING PERIPLASMIC PROTEIN"/>
    <property type="match status" value="1"/>
</dbReference>
<evidence type="ECO:0000256" key="3">
    <source>
        <dbReference type="ARBA" id="ARBA00022729"/>
    </source>
</evidence>
<organism evidence="5 6">
    <name type="scientific">Labrys monachus</name>
    <dbReference type="NCBI Taxonomy" id="217067"/>
    <lineage>
        <taxon>Bacteria</taxon>
        <taxon>Pseudomonadati</taxon>
        <taxon>Pseudomonadota</taxon>
        <taxon>Alphaproteobacteria</taxon>
        <taxon>Hyphomicrobiales</taxon>
        <taxon>Xanthobacteraceae</taxon>
        <taxon>Labrys</taxon>
    </lineage>
</organism>
<keyword evidence="2" id="KW-0813">Transport</keyword>
<dbReference type="CDD" id="cd14750">
    <property type="entry name" value="PBP2_TMBP"/>
    <property type="match status" value="1"/>
</dbReference>
<evidence type="ECO:0000256" key="2">
    <source>
        <dbReference type="ARBA" id="ARBA00022448"/>
    </source>
</evidence>
<protein>
    <submittedName>
        <fullName evidence="5">Multiple sugar transport system substrate-binding protein</fullName>
    </submittedName>
</protein>
<evidence type="ECO:0000256" key="1">
    <source>
        <dbReference type="ARBA" id="ARBA00008520"/>
    </source>
</evidence>